<organism evidence="2 3">
    <name type="scientific">Agrobacterium genomosp. 2 str. CFBP 5494</name>
    <dbReference type="NCBI Taxonomy" id="1183436"/>
    <lineage>
        <taxon>Bacteria</taxon>
        <taxon>Pseudomonadati</taxon>
        <taxon>Pseudomonadota</taxon>
        <taxon>Alphaproteobacteria</taxon>
        <taxon>Hyphomicrobiales</taxon>
        <taxon>Rhizobiaceae</taxon>
        <taxon>Rhizobium/Agrobacterium group</taxon>
        <taxon>Agrobacterium</taxon>
        <taxon>Agrobacterium tumefaciens complex</taxon>
    </lineage>
</organism>
<dbReference type="CDD" id="cd00093">
    <property type="entry name" value="HTH_XRE"/>
    <property type="match status" value="1"/>
</dbReference>
<proteinExistence type="predicted"/>
<comment type="caution">
    <text evidence="2">The sequence shown here is derived from an EMBL/GenBank/DDBJ whole genome shotgun (WGS) entry which is preliminary data.</text>
</comment>
<keyword evidence="3" id="KW-1185">Reference proteome</keyword>
<feature type="domain" description="HTH cro/C1-type" evidence="1">
    <location>
        <begin position="31"/>
        <end position="71"/>
    </location>
</feature>
<accession>A0A9W5EX60</accession>
<dbReference type="Proteomes" id="UP000191933">
    <property type="component" value="Unassembled WGS sequence"/>
</dbReference>
<reference evidence="2 3" key="1">
    <citation type="submission" date="2016-01" db="EMBL/GenBank/DDBJ databases">
        <authorList>
            <person name="Regsiter A."/>
            <person name="william w."/>
        </authorList>
    </citation>
    <scope>NUCLEOTIDE SEQUENCE [LARGE SCALE GENOMIC DNA]</scope>
    <source>
        <strain evidence="2 3">CFBP 5494</strain>
    </source>
</reference>
<protein>
    <recommendedName>
        <fullName evidence="1">HTH cro/C1-type domain-containing protein</fullName>
    </recommendedName>
</protein>
<evidence type="ECO:0000259" key="1">
    <source>
        <dbReference type="PROSITE" id="PS50943"/>
    </source>
</evidence>
<evidence type="ECO:0000313" key="2">
    <source>
        <dbReference type="EMBL" id="CUW85635.1"/>
    </source>
</evidence>
<gene>
    <name evidence="2" type="ORF">AGR2A_Cc100212</name>
</gene>
<dbReference type="RefSeq" id="WP_167378166.1">
    <property type="nucleotide sequence ID" value="NZ_LT009718.1"/>
</dbReference>
<dbReference type="InterPro" id="IPR001387">
    <property type="entry name" value="Cro/C1-type_HTH"/>
</dbReference>
<dbReference type="PROSITE" id="PS50943">
    <property type="entry name" value="HTH_CROC1"/>
    <property type="match status" value="1"/>
</dbReference>
<evidence type="ECO:0000313" key="3">
    <source>
        <dbReference type="Proteomes" id="UP000191933"/>
    </source>
</evidence>
<dbReference type="AlphaFoldDB" id="A0A9W5EX60"/>
<sequence>MSDTYTLFKRRFERRALARLIDEKYNSLYGFSRDIGVANYRVQDWFLNGKKPSPKTVVRICEVLRCSVDEIAPKLDAPALPNKKSEIYLGRARYFQTGRA</sequence>
<name>A0A9W5EX60_9HYPH</name>
<dbReference type="EMBL" id="FBVY01000002">
    <property type="protein sequence ID" value="CUW85635.1"/>
    <property type="molecule type" value="Genomic_DNA"/>
</dbReference>